<name>A0A427APF5_ENSVE</name>
<protein>
    <submittedName>
        <fullName evidence="1">Uncharacterized protein</fullName>
    </submittedName>
</protein>
<dbReference type="EMBL" id="AMZH03001768">
    <property type="protein sequence ID" value="RRT78083.1"/>
    <property type="molecule type" value="Genomic_DNA"/>
</dbReference>
<reference evidence="1 2" key="1">
    <citation type="journal article" date="2014" name="Agronomy (Basel)">
        <title>A Draft Genome Sequence for Ensete ventricosum, the Drought-Tolerant Tree Against Hunger.</title>
        <authorList>
            <person name="Harrison J."/>
            <person name="Moore K.A."/>
            <person name="Paszkiewicz K."/>
            <person name="Jones T."/>
            <person name="Grant M."/>
            <person name="Ambacheew D."/>
            <person name="Muzemil S."/>
            <person name="Studholme D.J."/>
        </authorList>
    </citation>
    <scope>NUCLEOTIDE SEQUENCE [LARGE SCALE GENOMIC DNA]</scope>
</reference>
<accession>A0A427APF5</accession>
<sequence>MSVTKLLAFRIRVGRLSMSIPHYTSVMVSYLNLHSYKLSNQAIDLIVFLVADFPACLRLAMICLKL</sequence>
<evidence type="ECO:0000313" key="1">
    <source>
        <dbReference type="EMBL" id="RRT78083.1"/>
    </source>
</evidence>
<dbReference type="Proteomes" id="UP000287651">
    <property type="component" value="Unassembled WGS sequence"/>
</dbReference>
<comment type="caution">
    <text evidence="1">The sequence shown here is derived from an EMBL/GenBank/DDBJ whole genome shotgun (WGS) entry which is preliminary data.</text>
</comment>
<organism evidence="1 2">
    <name type="scientific">Ensete ventricosum</name>
    <name type="common">Abyssinian banana</name>
    <name type="synonym">Musa ensete</name>
    <dbReference type="NCBI Taxonomy" id="4639"/>
    <lineage>
        <taxon>Eukaryota</taxon>
        <taxon>Viridiplantae</taxon>
        <taxon>Streptophyta</taxon>
        <taxon>Embryophyta</taxon>
        <taxon>Tracheophyta</taxon>
        <taxon>Spermatophyta</taxon>
        <taxon>Magnoliopsida</taxon>
        <taxon>Liliopsida</taxon>
        <taxon>Zingiberales</taxon>
        <taxon>Musaceae</taxon>
        <taxon>Ensete</taxon>
    </lineage>
</organism>
<proteinExistence type="predicted"/>
<dbReference type="AlphaFoldDB" id="A0A427APF5"/>
<evidence type="ECO:0000313" key="2">
    <source>
        <dbReference type="Proteomes" id="UP000287651"/>
    </source>
</evidence>
<gene>
    <name evidence="1" type="ORF">B296_00006199</name>
</gene>